<dbReference type="InterPro" id="IPR050469">
    <property type="entry name" value="Diguanylate_Cyclase"/>
</dbReference>
<name>A0A8J3ABM4_9BACI</name>
<gene>
    <name evidence="2" type="ORF">GCM10007380_01360</name>
</gene>
<comment type="caution">
    <text evidence="2">The sequence shown here is derived from an EMBL/GenBank/DDBJ whole genome shotgun (WGS) entry which is preliminary data.</text>
</comment>
<dbReference type="FunFam" id="3.30.70.270:FF:000001">
    <property type="entry name" value="Diguanylate cyclase domain protein"/>
    <property type="match status" value="1"/>
</dbReference>
<dbReference type="GO" id="GO:0043709">
    <property type="term" value="P:cell adhesion involved in single-species biofilm formation"/>
    <property type="evidence" value="ECO:0007669"/>
    <property type="project" value="TreeGrafter"/>
</dbReference>
<dbReference type="PANTHER" id="PTHR45138:SF9">
    <property type="entry name" value="DIGUANYLATE CYCLASE DGCM-RELATED"/>
    <property type="match status" value="1"/>
</dbReference>
<keyword evidence="3" id="KW-1185">Reference proteome</keyword>
<dbReference type="InterPro" id="IPR043128">
    <property type="entry name" value="Rev_trsase/Diguanyl_cyclase"/>
</dbReference>
<dbReference type="Proteomes" id="UP000626244">
    <property type="component" value="Unassembled WGS sequence"/>
</dbReference>
<dbReference type="GO" id="GO:0052621">
    <property type="term" value="F:diguanylate cyclase activity"/>
    <property type="evidence" value="ECO:0007669"/>
    <property type="project" value="TreeGrafter"/>
</dbReference>
<dbReference type="CDD" id="cd01949">
    <property type="entry name" value="GGDEF"/>
    <property type="match status" value="1"/>
</dbReference>
<dbReference type="PANTHER" id="PTHR45138">
    <property type="entry name" value="REGULATORY COMPONENTS OF SENSORY TRANSDUCTION SYSTEM"/>
    <property type="match status" value="1"/>
</dbReference>
<dbReference type="RefSeq" id="WP_088002785.1">
    <property type="nucleotide sequence ID" value="NZ_BMHB01000001.1"/>
</dbReference>
<accession>A0A8J3ABM4</accession>
<dbReference type="NCBIfam" id="TIGR00254">
    <property type="entry name" value="GGDEF"/>
    <property type="match status" value="1"/>
</dbReference>
<evidence type="ECO:0000313" key="3">
    <source>
        <dbReference type="Proteomes" id="UP000626244"/>
    </source>
</evidence>
<dbReference type="GO" id="GO:0005886">
    <property type="term" value="C:plasma membrane"/>
    <property type="evidence" value="ECO:0007669"/>
    <property type="project" value="TreeGrafter"/>
</dbReference>
<organism evidence="2 3">
    <name type="scientific">Gottfriedia solisilvae</name>
    <dbReference type="NCBI Taxonomy" id="1516104"/>
    <lineage>
        <taxon>Bacteria</taxon>
        <taxon>Bacillati</taxon>
        <taxon>Bacillota</taxon>
        <taxon>Bacilli</taxon>
        <taxon>Bacillales</taxon>
        <taxon>Bacillaceae</taxon>
        <taxon>Gottfriedia</taxon>
    </lineage>
</organism>
<dbReference type="Pfam" id="PF00990">
    <property type="entry name" value="GGDEF"/>
    <property type="match status" value="1"/>
</dbReference>
<evidence type="ECO:0000313" key="2">
    <source>
        <dbReference type="EMBL" id="GGI10153.1"/>
    </source>
</evidence>
<protein>
    <recommendedName>
        <fullName evidence="1">GGDEF domain-containing protein</fullName>
    </recommendedName>
</protein>
<dbReference type="SMART" id="SM00267">
    <property type="entry name" value="GGDEF"/>
    <property type="match status" value="1"/>
</dbReference>
<dbReference type="AlphaFoldDB" id="A0A8J3ABM4"/>
<feature type="domain" description="GGDEF" evidence="1">
    <location>
        <begin position="493"/>
        <end position="622"/>
    </location>
</feature>
<proteinExistence type="predicted"/>
<dbReference type="GO" id="GO:1902201">
    <property type="term" value="P:negative regulation of bacterial-type flagellum-dependent cell motility"/>
    <property type="evidence" value="ECO:0007669"/>
    <property type="project" value="TreeGrafter"/>
</dbReference>
<dbReference type="PROSITE" id="PS50887">
    <property type="entry name" value="GGDEF"/>
    <property type="match status" value="1"/>
</dbReference>
<dbReference type="EMBL" id="BMHB01000001">
    <property type="protein sequence ID" value="GGI10153.1"/>
    <property type="molecule type" value="Genomic_DNA"/>
</dbReference>
<dbReference type="InterPro" id="IPR029016">
    <property type="entry name" value="GAF-like_dom_sf"/>
</dbReference>
<evidence type="ECO:0000259" key="1">
    <source>
        <dbReference type="PROSITE" id="PS50887"/>
    </source>
</evidence>
<dbReference type="Gene3D" id="3.30.450.40">
    <property type="match status" value="2"/>
</dbReference>
<reference evidence="3" key="1">
    <citation type="journal article" date="2019" name="Int. J. Syst. Evol. Microbiol.">
        <title>The Global Catalogue of Microorganisms (GCM) 10K type strain sequencing project: providing services to taxonomists for standard genome sequencing and annotation.</title>
        <authorList>
            <consortium name="The Broad Institute Genomics Platform"/>
            <consortium name="The Broad Institute Genome Sequencing Center for Infectious Disease"/>
            <person name="Wu L."/>
            <person name="Ma J."/>
        </authorList>
    </citation>
    <scope>NUCLEOTIDE SEQUENCE [LARGE SCALE GENOMIC DNA]</scope>
    <source>
        <strain evidence="3">CGMCC 1.14993</strain>
    </source>
</reference>
<dbReference type="InterPro" id="IPR000160">
    <property type="entry name" value="GGDEF_dom"/>
</dbReference>
<dbReference type="Gene3D" id="3.30.70.270">
    <property type="match status" value="1"/>
</dbReference>
<dbReference type="SUPFAM" id="SSF55781">
    <property type="entry name" value="GAF domain-like"/>
    <property type="match status" value="2"/>
</dbReference>
<dbReference type="SUPFAM" id="SSF55073">
    <property type="entry name" value="Nucleotide cyclase"/>
    <property type="match status" value="1"/>
</dbReference>
<dbReference type="OrthoDB" id="9759607at2"/>
<dbReference type="InterPro" id="IPR029787">
    <property type="entry name" value="Nucleotide_cyclase"/>
</dbReference>
<sequence>MNLDEKSKILYLKSEFFDLMVSHDNFQHHSKVYKKYSKLVCDVLGSRAVTLYGKNGNGESLESLTYNRFSEEEEQYEVTSNVSIEKLNIEFDRESKYRIVHNLHNTFLYLWYYEESDIHIVEFDFTGAVDKLEQYSESFLINIHKETFELRDLLVKVARTVEQGKQYLQLSKITSKLHSSFNIENVFYEIISSLKTVYPNYEYLLLLTNQSVEPSHIEVKQFSPMDKDANPYAIQAYSENINTYETNSDSIYMYAPVHGQQGVYGVLQICNKNINRFTVSEQEFFTLLASKAGIALENAKLYQQVEDSAKRIQFVNEVGQNLNQNLHSLELVNYLVFKFQNRFECEEFAIVILQEHNQFKVLDGSTSYFNSEIANSLIGQIVEDIKLHDGTLLKVNATQEECYEQYPFNSIVAVKIETTGLKGVAIMLHRNPFKFKYDDRTLVQNVMEPTKLALRNTMLQEKLEQLVATDHLTDLFSRAYLEEQICKSMQEDSQGTLILLDIDDFKKINDTYGHQIGDNVLVQVANIIKDVVRSTDIAARWGGEELAAYLPKIGIDTGKKVASRIIEEVEKISSPRVTTSCGVSAWGNGTYNTSSIDKLFKSADDALYIAKNTGKNKVTIAN</sequence>